<accession>A0AA38CT92</accession>
<evidence type="ECO:0000313" key="2">
    <source>
        <dbReference type="Proteomes" id="UP000824469"/>
    </source>
</evidence>
<gene>
    <name evidence="1" type="ORF">KI387_008677</name>
</gene>
<feature type="non-terminal residue" evidence="1">
    <location>
        <position position="163"/>
    </location>
</feature>
<proteinExistence type="predicted"/>
<protein>
    <submittedName>
        <fullName evidence="1">Uncharacterized protein</fullName>
    </submittedName>
</protein>
<keyword evidence="2" id="KW-1185">Reference proteome</keyword>
<comment type="caution">
    <text evidence="1">The sequence shown here is derived from an EMBL/GenBank/DDBJ whole genome shotgun (WGS) entry which is preliminary data.</text>
</comment>
<dbReference type="Proteomes" id="UP000824469">
    <property type="component" value="Unassembled WGS sequence"/>
</dbReference>
<name>A0AA38CT92_TAXCH</name>
<reference evidence="1 2" key="1">
    <citation type="journal article" date="2021" name="Nat. Plants">
        <title>The Taxus genome provides insights into paclitaxel biosynthesis.</title>
        <authorList>
            <person name="Xiong X."/>
            <person name="Gou J."/>
            <person name="Liao Q."/>
            <person name="Li Y."/>
            <person name="Zhou Q."/>
            <person name="Bi G."/>
            <person name="Li C."/>
            <person name="Du R."/>
            <person name="Wang X."/>
            <person name="Sun T."/>
            <person name="Guo L."/>
            <person name="Liang H."/>
            <person name="Lu P."/>
            <person name="Wu Y."/>
            <person name="Zhang Z."/>
            <person name="Ro D.K."/>
            <person name="Shang Y."/>
            <person name="Huang S."/>
            <person name="Yan J."/>
        </authorList>
    </citation>
    <scope>NUCLEOTIDE SEQUENCE [LARGE SCALE GENOMIC DNA]</scope>
    <source>
        <strain evidence="1">Ta-2019</strain>
    </source>
</reference>
<dbReference type="AlphaFoldDB" id="A0AA38CT92"/>
<evidence type="ECO:0000313" key="1">
    <source>
        <dbReference type="EMBL" id="KAH9304273.1"/>
    </source>
</evidence>
<dbReference type="EMBL" id="JAHRHJ020000008">
    <property type="protein sequence ID" value="KAH9304273.1"/>
    <property type="molecule type" value="Genomic_DNA"/>
</dbReference>
<organism evidence="1 2">
    <name type="scientific">Taxus chinensis</name>
    <name type="common">Chinese yew</name>
    <name type="synonym">Taxus wallichiana var. chinensis</name>
    <dbReference type="NCBI Taxonomy" id="29808"/>
    <lineage>
        <taxon>Eukaryota</taxon>
        <taxon>Viridiplantae</taxon>
        <taxon>Streptophyta</taxon>
        <taxon>Embryophyta</taxon>
        <taxon>Tracheophyta</taxon>
        <taxon>Spermatophyta</taxon>
        <taxon>Pinopsida</taxon>
        <taxon>Pinidae</taxon>
        <taxon>Conifers II</taxon>
        <taxon>Cupressales</taxon>
        <taxon>Taxaceae</taxon>
        <taxon>Taxus</taxon>
    </lineage>
</organism>
<sequence>MILNPSDELECLKREFRKFISGLVSIPVKFPGTRLYKSLQVGFYNLQTQFHVDHYQLHQSKIWALGDFNNTDYDYESMFQEKENMVKMVHRIIQDRGTKYDSNKTREKDVLDVLLHETNSITGKFTIDLISDNTISRRRLCTNAYDTSCSIPYWLPTCTTTIT</sequence>